<evidence type="ECO:0000313" key="3">
    <source>
        <dbReference type="EMBL" id="MBD3363707.1"/>
    </source>
</evidence>
<evidence type="ECO:0000313" key="4">
    <source>
        <dbReference type="Proteomes" id="UP000630660"/>
    </source>
</evidence>
<dbReference type="Gene3D" id="3.30.300.20">
    <property type="match status" value="1"/>
</dbReference>
<gene>
    <name evidence="2" type="primary">rbfA</name>
    <name evidence="3" type="ORF">GF359_00675</name>
</gene>
<proteinExistence type="inferred from homology"/>
<dbReference type="GO" id="GO:0005829">
    <property type="term" value="C:cytosol"/>
    <property type="evidence" value="ECO:0007669"/>
    <property type="project" value="TreeGrafter"/>
</dbReference>
<sequence>MPDRVRRVAALVKQNVASILITDAPRAQMRWITITDCVMTRDLKVAKLYYTSIERNLTHQEAGKILSEDKAEIRRRLAKRIVLKYLPDLSFVWDRSVLIEEKLREIKDGKP</sequence>
<dbReference type="EMBL" id="WJKJ01000020">
    <property type="protein sequence ID" value="MBD3363707.1"/>
    <property type="molecule type" value="Genomic_DNA"/>
</dbReference>
<comment type="caution">
    <text evidence="3">The sequence shown here is derived from an EMBL/GenBank/DDBJ whole genome shotgun (WGS) entry which is preliminary data.</text>
</comment>
<protein>
    <recommendedName>
        <fullName evidence="2">Ribosome-binding factor A</fullName>
    </recommendedName>
</protein>
<dbReference type="PANTHER" id="PTHR33515:SF1">
    <property type="entry name" value="RIBOSOME-BINDING FACTOR A, CHLOROPLASTIC-RELATED"/>
    <property type="match status" value="1"/>
</dbReference>
<dbReference type="InterPro" id="IPR015946">
    <property type="entry name" value="KH_dom-like_a/b"/>
</dbReference>
<dbReference type="PANTHER" id="PTHR33515">
    <property type="entry name" value="RIBOSOME-BINDING FACTOR A, CHLOROPLASTIC-RELATED"/>
    <property type="match status" value="1"/>
</dbReference>
<dbReference type="GO" id="GO:0030490">
    <property type="term" value="P:maturation of SSU-rRNA"/>
    <property type="evidence" value="ECO:0007669"/>
    <property type="project" value="UniProtKB-UniRule"/>
</dbReference>
<dbReference type="InterPro" id="IPR000238">
    <property type="entry name" value="RbfA"/>
</dbReference>
<reference evidence="3" key="1">
    <citation type="submission" date="2019-11" db="EMBL/GenBank/DDBJ databases">
        <title>Microbial mats filling the niche in hypersaline microbial mats.</title>
        <authorList>
            <person name="Wong H.L."/>
            <person name="Macleod F.I."/>
            <person name="White R.A. III"/>
            <person name="Burns B.P."/>
        </authorList>
    </citation>
    <scope>NUCLEOTIDE SEQUENCE</scope>
    <source>
        <strain evidence="3">Bin_327</strain>
    </source>
</reference>
<comment type="subunit">
    <text evidence="2">Monomer. Binds 30S ribosomal subunits, but not 50S ribosomal subunits or 70S ribosomes.</text>
</comment>
<dbReference type="AlphaFoldDB" id="A0A9D5K7J1"/>
<keyword evidence="1 2" id="KW-0690">Ribosome biogenesis</keyword>
<dbReference type="HAMAP" id="MF_00003">
    <property type="entry name" value="RbfA"/>
    <property type="match status" value="1"/>
</dbReference>
<comment type="similarity">
    <text evidence="2">Belongs to the RbfA family.</text>
</comment>
<evidence type="ECO:0000256" key="1">
    <source>
        <dbReference type="ARBA" id="ARBA00022517"/>
    </source>
</evidence>
<keyword evidence="2" id="KW-0963">Cytoplasm</keyword>
<dbReference type="InterPro" id="IPR023799">
    <property type="entry name" value="RbfA_dom_sf"/>
</dbReference>
<evidence type="ECO:0000256" key="2">
    <source>
        <dbReference type="HAMAP-Rule" id="MF_00003"/>
    </source>
</evidence>
<name>A0A9D5K7J1_UNCW3</name>
<dbReference type="Proteomes" id="UP000630660">
    <property type="component" value="Unassembled WGS sequence"/>
</dbReference>
<dbReference type="Pfam" id="PF02033">
    <property type="entry name" value="RBFA"/>
    <property type="match status" value="1"/>
</dbReference>
<dbReference type="GO" id="GO:0043024">
    <property type="term" value="F:ribosomal small subunit binding"/>
    <property type="evidence" value="ECO:0007669"/>
    <property type="project" value="TreeGrafter"/>
</dbReference>
<organism evidence="3 4">
    <name type="scientific">candidate division WOR-3 bacterium</name>
    <dbReference type="NCBI Taxonomy" id="2052148"/>
    <lineage>
        <taxon>Bacteria</taxon>
        <taxon>Bacteria division WOR-3</taxon>
    </lineage>
</organism>
<accession>A0A9D5K7J1</accession>
<comment type="function">
    <text evidence="2">One of several proteins that assist in the late maturation steps of the functional core of the 30S ribosomal subunit. Associates with free 30S ribosomal subunits (but not with 30S subunits that are part of 70S ribosomes or polysomes). Required for efficient processing of 16S rRNA. May interact with the 5'-terminal helix region of 16S rRNA.</text>
</comment>
<comment type="subcellular location">
    <subcellularLocation>
        <location evidence="2">Cytoplasm</location>
    </subcellularLocation>
</comment>
<dbReference type="SUPFAM" id="SSF89919">
    <property type="entry name" value="Ribosome-binding factor A, RbfA"/>
    <property type="match status" value="1"/>
</dbReference>